<evidence type="ECO:0000259" key="4">
    <source>
        <dbReference type="Pfam" id="PF00588"/>
    </source>
</evidence>
<dbReference type="Gene3D" id="3.40.1280.10">
    <property type="match status" value="1"/>
</dbReference>
<reference evidence="6 7" key="1">
    <citation type="journal article" date="2016" name="Nat. Microbiol.">
        <title>The Mouse Intestinal Bacterial Collection (miBC) provides host-specific insight into cultured diversity and functional potential of the gut microbiota.</title>
        <authorList>
            <person name="Lagkouvardos I."/>
            <person name="Pukall R."/>
            <person name="Abt B."/>
            <person name="Foesel B.U."/>
            <person name="Meier-Kolthoff J.P."/>
            <person name="Kumar N."/>
            <person name="Bresciani A."/>
            <person name="Martinez I."/>
            <person name="Just S."/>
            <person name="Ziegler C."/>
            <person name="Brugiroux S."/>
            <person name="Garzetti D."/>
            <person name="Wenning M."/>
            <person name="Bui T.P."/>
            <person name="Wang J."/>
            <person name="Hugenholtz F."/>
            <person name="Plugge C.M."/>
            <person name="Peterson D.A."/>
            <person name="Hornef M.W."/>
            <person name="Baines J.F."/>
            <person name="Smidt H."/>
            <person name="Walter J."/>
            <person name="Kristiansen K."/>
            <person name="Nielsen H.B."/>
            <person name="Haller D."/>
            <person name="Overmann J."/>
            <person name="Stecher B."/>
            <person name="Clavel T."/>
        </authorList>
    </citation>
    <scope>NUCLEOTIDE SEQUENCE [LARGE SCALE GENOMIC DNA]</scope>
    <source>
        <strain evidence="6 7">DSM 28560</strain>
    </source>
</reference>
<feature type="domain" description="MRM3-like substrate binding" evidence="5">
    <location>
        <begin position="7"/>
        <end position="94"/>
    </location>
</feature>
<accession>A0A4R4FEL9</accession>
<name>A0A4R4FEL9_9FIRM</name>
<proteinExistence type="inferred from homology"/>
<organism evidence="6 7">
    <name type="scientific">Extibacter muris</name>
    <dbReference type="NCBI Taxonomy" id="1796622"/>
    <lineage>
        <taxon>Bacteria</taxon>
        <taxon>Bacillati</taxon>
        <taxon>Bacillota</taxon>
        <taxon>Clostridia</taxon>
        <taxon>Lachnospirales</taxon>
        <taxon>Lachnospiraceae</taxon>
        <taxon>Extibacter</taxon>
    </lineage>
</organism>
<dbReference type="GO" id="GO:0032259">
    <property type="term" value="P:methylation"/>
    <property type="evidence" value="ECO:0007669"/>
    <property type="project" value="UniProtKB-KW"/>
</dbReference>
<dbReference type="SUPFAM" id="SSF75217">
    <property type="entry name" value="alpha/beta knot"/>
    <property type="match status" value="1"/>
</dbReference>
<evidence type="ECO:0000256" key="1">
    <source>
        <dbReference type="ARBA" id="ARBA00007228"/>
    </source>
</evidence>
<dbReference type="InterPro" id="IPR029026">
    <property type="entry name" value="tRNA_m1G_MTases_N"/>
</dbReference>
<dbReference type="RefSeq" id="WP_132278438.1">
    <property type="nucleotide sequence ID" value="NZ_JAOBST010000044.1"/>
</dbReference>
<dbReference type="InterPro" id="IPR001537">
    <property type="entry name" value="SpoU_MeTrfase"/>
</dbReference>
<dbReference type="Gene3D" id="3.30.1330.30">
    <property type="match status" value="1"/>
</dbReference>
<dbReference type="InterPro" id="IPR029064">
    <property type="entry name" value="Ribosomal_eL30-like_sf"/>
</dbReference>
<dbReference type="InterPro" id="IPR053888">
    <property type="entry name" value="MRM3-like_sub_bind"/>
</dbReference>
<comment type="caution">
    <text evidence="6">The sequence shown here is derived from an EMBL/GenBank/DDBJ whole genome shotgun (WGS) entry which is preliminary data.</text>
</comment>
<keyword evidence="7" id="KW-1185">Reference proteome</keyword>
<keyword evidence="2 6" id="KW-0489">Methyltransferase</keyword>
<gene>
    <name evidence="6" type="ORF">E1963_12490</name>
</gene>
<dbReference type="GO" id="GO:0008173">
    <property type="term" value="F:RNA methyltransferase activity"/>
    <property type="evidence" value="ECO:0007669"/>
    <property type="project" value="InterPro"/>
</dbReference>
<dbReference type="SUPFAM" id="SSF55315">
    <property type="entry name" value="L30e-like"/>
    <property type="match status" value="1"/>
</dbReference>
<dbReference type="AlphaFoldDB" id="A0A4R4FEL9"/>
<dbReference type="Pfam" id="PF22435">
    <property type="entry name" value="MRM3-like_sub_bind"/>
    <property type="match status" value="1"/>
</dbReference>
<evidence type="ECO:0000313" key="6">
    <source>
        <dbReference type="EMBL" id="TDA21183.1"/>
    </source>
</evidence>
<dbReference type="PANTHER" id="PTHR43191">
    <property type="entry name" value="RRNA METHYLTRANSFERASE 3"/>
    <property type="match status" value="1"/>
</dbReference>
<dbReference type="PANTHER" id="PTHR43191:SF2">
    <property type="entry name" value="RRNA METHYLTRANSFERASE 3, MITOCHONDRIAL"/>
    <property type="match status" value="1"/>
</dbReference>
<dbReference type="Pfam" id="PF00588">
    <property type="entry name" value="SpoU_methylase"/>
    <property type="match status" value="1"/>
</dbReference>
<dbReference type="InterPro" id="IPR029028">
    <property type="entry name" value="Alpha/beta_knot_MTases"/>
</dbReference>
<dbReference type="InterPro" id="IPR051259">
    <property type="entry name" value="rRNA_Methyltransferase"/>
</dbReference>
<evidence type="ECO:0000256" key="3">
    <source>
        <dbReference type="ARBA" id="ARBA00022679"/>
    </source>
</evidence>
<dbReference type="Proteomes" id="UP000295710">
    <property type="component" value="Unassembled WGS sequence"/>
</dbReference>
<dbReference type="CDD" id="cd18095">
    <property type="entry name" value="SpoU-like_rRNA-MTase"/>
    <property type="match status" value="1"/>
</dbReference>
<evidence type="ECO:0000256" key="2">
    <source>
        <dbReference type="ARBA" id="ARBA00022603"/>
    </source>
</evidence>
<keyword evidence="3 6" id="KW-0808">Transferase</keyword>
<dbReference type="GO" id="GO:0006396">
    <property type="term" value="P:RNA processing"/>
    <property type="evidence" value="ECO:0007669"/>
    <property type="project" value="InterPro"/>
</dbReference>
<evidence type="ECO:0000313" key="7">
    <source>
        <dbReference type="Proteomes" id="UP000295710"/>
    </source>
</evidence>
<evidence type="ECO:0000259" key="5">
    <source>
        <dbReference type="Pfam" id="PF22435"/>
    </source>
</evidence>
<sequence length="263" mass="29129">MITSTGNQKVKRLVNLKKKRKARDEEGVFLVEGIRMFREVPAGRLAEVYVSDSFYNKEGSTVGRVLGGSRIRTEILSDQVYAYVSDTKTPQGVLCVVRQKMYTLAQVAGGERAHVLVLDNLQDPGNMGTVIRTAEGAGVTGIIMSSDCVDVHHPKTIRSTMGSVYRMPLYRTEDIAGAVRWMKERGIHTYAAHLDGMLSYDEPDYTNPCAFFIGNEGNGLREEIAAMADSYIRIPMEGQVESLNAAIASAVLMFEAARQRRQQ</sequence>
<feature type="domain" description="tRNA/rRNA methyltransferase SpoU type" evidence="4">
    <location>
        <begin position="115"/>
        <end position="254"/>
    </location>
</feature>
<comment type="similarity">
    <text evidence="1">Belongs to the class IV-like SAM-binding methyltransferase superfamily. RNA methyltransferase TrmH family.</text>
</comment>
<dbReference type="GO" id="GO:0003723">
    <property type="term" value="F:RNA binding"/>
    <property type="evidence" value="ECO:0007669"/>
    <property type="project" value="InterPro"/>
</dbReference>
<protein>
    <submittedName>
        <fullName evidence="6">RNA methyltransferase</fullName>
    </submittedName>
</protein>
<dbReference type="EMBL" id="SMMX01000010">
    <property type="protein sequence ID" value="TDA21183.1"/>
    <property type="molecule type" value="Genomic_DNA"/>
</dbReference>